<dbReference type="InterPro" id="IPR058624">
    <property type="entry name" value="MdtA-like_HH"/>
</dbReference>
<keyword evidence="5" id="KW-0997">Cell inner membrane</keyword>
<evidence type="ECO:0000256" key="5">
    <source>
        <dbReference type="ARBA" id="ARBA00022519"/>
    </source>
</evidence>
<feature type="compositionally biased region" description="Basic residues" evidence="8">
    <location>
        <begin position="402"/>
        <end position="413"/>
    </location>
</feature>
<keyword evidence="6" id="KW-0472">Membrane</keyword>
<evidence type="ECO:0000256" key="8">
    <source>
        <dbReference type="SAM" id="MobiDB-lite"/>
    </source>
</evidence>
<dbReference type="Pfam" id="PF25876">
    <property type="entry name" value="HH_MFP_RND"/>
    <property type="match status" value="1"/>
</dbReference>
<evidence type="ECO:0000256" key="6">
    <source>
        <dbReference type="ARBA" id="ARBA00023136"/>
    </source>
</evidence>
<feature type="domain" description="Multidrug resistance protein MdtA-like C-terminal permuted SH3" evidence="12">
    <location>
        <begin position="320"/>
        <end position="379"/>
    </location>
</feature>
<dbReference type="Pfam" id="PF25967">
    <property type="entry name" value="RND-MFP_C"/>
    <property type="match status" value="1"/>
</dbReference>
<dbReference type="AlphaFoldDB" id="A0AAC9KC42"/>
<protein>
    <submittedName>
        <fullName evidence="13">Acriflavin resistance periplasmic protein</fullName>
    </submittedName>
</protein>
<dbReference type="PANTHER" id="PTHR30469:SF12">
    <property type="entry name" value="MULTIDRUG RESISTANCE PROTEIN MDTA"/>
    <property type="match status" value="1"/>
</dbReference>
<accession>A0AAC9KC42</accession>
<dbReference type="EMBL" id="CP018191">
    <property type="protein sequence ID" value="APH54613.1"/>
    <property type="molecule type" value="Genomic_DNA"/>
</dbReference>
<evidence type="ECO:0000256" key="4">
    <source>
        <dbReference type="ARBA" id="ARBA00022475"/>
    </source>
</evidence>
<dbReference type="InterPro" id="IPR058625">
    <property type="entry name" value="MdtA-like_BSH"/>
</dbReference>
<dbReference type="GO" id="GO:1990281">
    <property type="term" value="C:efflux pump complex"/>
    <property type="evidence" value="ECO:0007669"/>
    <property type="project" value="TreeGrafter"/>
</dbReference>
<dbReference type="InterPro" id="IPR058627">
    <property type="entry name" value="MdtA-like_C"/>
</dbReference>
<evidence type="ECO:0000259" key="9">
    <source>
        <dbReference type="Pfam" id="PF25876"/>
    </source>
</evidence>
<dbReference type="SUPFAM" id="SSF111369">
    <property type="entry name" value="HlyD-like secretion proteins"/>
    <property type="match status" value="1"/>
</dbReference>
<dbReference type="GO" id="GO:0015562">
    <property type="term" value="F:efflux transmembrane transporter activity"/>
    <property type="evidence" value="ECO:0007669"/>
    <property type="project" value="TreeGrafter"/>
</dbReference>
<dbReference type="Gene3D" id="2.40.50.100">
    <property type="match status" value="1"/>
</dbReference>
<feature type="domain" description="Multidrug resistance protein MdtA-like barrel-sandwich hybrid" evidence="10">
    <location>
        <begin position="75"/>
        <end position="217"/>
    </location>
</feature>
<evidence type="ECO:0000259" key="12">
    <source>
        <dbReference type="Pfam" id="PF25967"/>
    </source>
</evidence>
<dbReference type="Gene3D" id="2.40.30.170">
    <property type="match status" value="1"/>
</dbReference>
<name>A0AAC9KC42_9PROT</name>
<comment type="subcellular location">
    <subcellularLocation>
        <location evidence="1">Cell membrane</location>
    </subcellularLocation>
</comment>
<evidence type="ECO:0000256" key="7">
    <source>
        <dbReference type="SAM" id="Coils"/>
    </source>
</evidence>
<evidence type="ECO:0000256" key="1">
    <source>
        <dbReference type="ARBA" id="ARBA00004236"/>
    </source>
</evidence>
<evidence type="ECO:0000256" key="3">
    <source>
        <dbReference type="ARBA" id="ARBA00022448"/>
    </source>
</evidence>
<feature type="domain" description="Multidrug resistance protein MdtA-like beta-barrel" evidence="11">
    <location>
        <begin position="221"/>
        <end position="315"/>
    </location>
</feature>
<keyword evidence="4" id="KW-1003">Cell membrane</keyword>
<dbReference type="Pfam" id="PF25944">
    <property type="entry name" value="Beta-barrel_RND"/>
    <property type="match status" value="1"/>
</dbReference>
<dbReference type="Gene3D" id="1.10.287.470">
    <property type="entry name" value="Helix hairpin bin"/>
    <property type="match status" value="1"/>
</dbReference>
<organism evidence="13 14">
    <name type="scientific">Granulibacter bethesdensis</name>
    <dbReference type="NCBI Taxonomy" id="364410"/>
    <lineage>
        <taxon>Bacteria</taxon>
        <taxon>Pseudomonadati</taxon>
        <taxon>Pseudomonadota</taxon>
        <taxon>Alphaproteobacteria</taxon>
        <taxon>Acetobacterales</taxon>
        <taxon>Acetobacteraceae</taxon>
        <taxon>Granulibacter</taxon>
    </lineage>
</organism>
<dbReference type="PANTHER" id="PTHR30469">
    <property type="entry name" value="MULTIDRUG RESISTANCE PROTEIN MDTA"/>
    <property type="match status" value="1"/>
</dbReference>
<dbReference type="RefSeq" id="WP_072572606.1">
    <property type="nucleotide sequence ID" value="NZ_CP018191.1"/>
</dbReference>
<dbReference type="InterPro" id="IPR006143">
    <property type="entry name" value="RND_pump_MFP"/>
</dbReference>
<dbReference type="Pfam" id="PF25917">
    <property type="entry name" value="BSH_RND"/>
    <property type="match status" value="1"/>
</dbReference>
<dbReference type="Gene3D" id="2.40.420.20">
    <property type="match status" value="1"/>
</dbReference>
<comment type="similarity">
    <text evidence="2">Belongs to the membrane fusion protein (MFP) (TC 8.A.1) family.</text>
</comment>
<reference evidence="14" key="1">
    <citation type="submission" date="2016-11" db="EMBL/GenBank/DDBJ databases">
        <title>Comparative genomic and phenotypic analysis of Granulibacter bethesdensis clinical isolates from patients with chronic granulomatous disease.</title>
        <authorList>
            <person name="Zarember K.A."/>
            <person name="Porcella S.F."/>
            <person name="Chu J."/>
            <person name="Ding L."/>
            <person name="Dahlstrom E."/>
            <person name="Barbian K."/>
            <person name="Martens C."/>
            <person name="Sykora L."/>
            <person name="Kramer S."/>
            <person name="Pettinato A.M."/>
            <person name="Hong H."/>
            <person name="Wald G."/>
            <person name="Berg L.J."/>
            <person name="Rogge L.S."/>
            <person name="Greenberg D.E."/>
            <person name="Falcone E.L."/>
            <person name="Neves J.F."/>
            <person name="Simoes M.J."/>
            <person name="Casal M."/>
            <person name="Rodriguez-Lopez F.C."/>
            <person name="Zelazny A."/>
            <person name="Gallin J.I."/>
            <person name="Holland S.M."/>
        </authorList>
    </citation>
    <scope>NUCLEOTIDE SEQUENCE [LARGE SCALE GENOMIC DNA]</scope>
    <source>
        <strain evidence="14">NIH9.1</strain>
    </source>
</reference>
<feature type="coiled-coil region" evidence="7">
    <location>
        <begin position="115"/>
        <end position="142"/>
    </location>
</feature>
<dbReference type="NCBIfam" id="TIGR01730">
    <property type="entry name" value="RND_mfp"/>
    <property type="match status" value="1"/>
</dbReference>
<dbReference type="InterPro" id="IPR058626">
    <property type="entry name" value="MdtA-like_b-barrel"/>
</dbReference>
<evidence type="ECO:0000259" key="10">
    <source>
        <dbReference type="Pfam" id="PF25917"/>
    </source>
</evidence>
<gene>
    <name evidence="13" type="ORF">GbCGDNIH9_1313</name>
</gene>
<keyword evidence="3" id="KW-0813">Transport</keyword>
<keyword evidence="7" id="KW-0175">Coiled coil</keyword>
<evidence type="ECO:0000313" key="14">
    <source>
        <dbReference type="Proteomes" id="UP000182373"/>
    </source>
</evidence>
<feature type="domain" description="Multidrug resistance protein MdtA-like alpha-helical hairpin" evidence="9">
    <location>
        <begin position="114"/>
        <end position="184"/>
    </location>
</feature>
<feature type="compositionally biased region" description="Polar residues" evidence="8">
    <location>
        <begin position="391"/>
        <end position="401"/>
    </location>
</feature>
<evidence type="ECO:0000256" key="2">
    <source>
        <dbReference type="ARBA" id="ARBA00009477"/>
    </source>
</evidence>
<dbReference type="Proteomes" id="UP000182373">
    <property type="component" value="Chromosome"/>
</dbReference>
<feature type="region of interest" description="Disordered" evidence="8">
    <location>
        <begin position="391"/>
        <end position="413"/>
    </location>
</feature>
<proteinExistence type="inferred from homology"/>
<evidence type="ECO:0000313" key="13">
    <source>
        <dbReference type="EMBL" id="APH54613.1"/>
    </source>
</evidence>
<sequence length="413" mass="44811">MKFRTVAIWLLLVAAAGGGVYWLISHTKQPRQHHAGGRSMQRDRNHAVVVRAAEVITQDIPVFLDGLGTVQGFYTVTVQPMVSGPLLEVRFTEGQDVHRGDILAQINPRTYQATLDQYIAKKAQDEANLANAKLDLKRYEQLGRNNYTSAQTLATQRATVAQNEALVKQDQALIDGARTNLEWTTIRAPIDGRTGLRQVDVGNLISSSSTNGLVVITQIEPIAVIFTLPQQILPRLIRAIQHENGKPLSVIALPQGNATGGERPDDPDVLDTGTLTVLNNQVDSTTGTVKLKAVFPNKNHLLWPGGFVNARLLVETLHGAITVPPLAIQHGPDSAFVWIVNKDKTVSRRTVTTGQENQNAVVIRDGVHPGETVVLDGASRLTDGATVSIATDQPPGQTHPPQKTHPHGNRPHG</sequence>
<evidence type="ECO:0000259" key="11">
    <source>
        <dbReference type="Pfam" id="PF25944"/>
    </source>
</evidence>